<evidence type="ECO:0000313" key="4">
    <source>
        <dbReference type="Proteomes" id="UP000053789"/>
    </source>
</evidence>
<reference evidence="3" key="1">
    <citation type="submission" date="2015-01" db="EMBL/GenBank/DDBJ databases">
        <title>The Genome Sequence of Cladophialophora bantiana CBS 173.52.</title>
        <authorList>
            <consortium name="The Broad Institute Genomics Platform"/>
            <person name="Cuomo C."/>
            <person name="de Hoog S."/>
            <person name="Gorbushina A."/>
            <person name="Stielow B."/>
            <person name="Teixiera M."/>
            <person name="Abouelleil A."/>
            <person name="Chapman S.B."/>
            <person name="Priest M."/>
            <person name="Young S.K."/>
            <person name="Wortman J."/>
            <person name="Nusbaum C."/>
            <person name="Birren B."/>
        </authorList>
    </citation>
    <scope>NUCLEOTIDE SEQUENCE [LARGE SCALE GENOMIC DNA]</scope>
    <source>
        <strain evidence="3">CBS 173.52</strain>
    </source>
</reference>
<dbReference type="OrthoDB" id="4154207at2759"/>
<dbReference type="GeneID" id="27701512"/>
<keyword evidence="1" id="KW-0802">TPR repeat</keyword>
<name>A0A0D2ELB0_CLAB1</name>
<feature type="repeat" description="TPR" evidence="1">
    <location>
        <begin position="553"/>
        <end position="586"/>
    </location>
</feature>
<sequence>MPKNLGSFQQVSHPSLGSLPKGQPAAHEPPLPTLLGITSSNSTETSGIYSTLTPSWSIVASTDQPSAPLSDSQFEGDSLRRPATLPALGRHYGGSFYLGPAPPIERSATDSSGASDVAHLYQTHSTSSRHNKLDISSNWGQIPDEIAIPASDSFARKFVNSEADVVEASWGQQGTSMPPPETVSALPVAFVSVVPEPARGNKSSRTHTSVEMEQAKGKHRRVDSKDDDLGESSRIPANIKKKRKPQSVTSHSRAARTSQRPGRKYEMQWRLGQAPAAGIRDAREESNFERVLTAISSYHQGNAAGIWKTAMLQNASEFDGNGLTEAISVSIMLAAGFIAAGQSESASQILNTTLPLARIMLLSQHPQLCFYLTEISMDTSKTVVGNLRASWKNYLTPLAVNVLGVRHPISILLQTPLTVEQKVRMRKVGQRIAHEEHIRAFGTHSYQTMLHLWYWARLTASSGDVAESIRMLENLTQAWEQVYSTNSAVSIAAIVEQARVMLASGDASVKVECILGDALRRNDVLSSGQSLQPQFMDAAELRLRKSSLIFSRLAAFRCLGRLHLMRSNLGNAICCFRQALDIAESNLTEASSVRKMCKTDLAAAKMLELEQSMGGLTLTDPMSRLPPLTSIIPFSPVEMTGTR</sequence>
<dbReference type="RefSeq" id="XP_016617470.1">
    <property type="nucleotide sequence ID" value="XM_016766312.1"/>
</dbReference>
<feature type="compositionally biased region" description="Polar residues" evidence="2">
    <location>
        <begin position="1"/>
        <end position="15"/>
    </location>
</feature>
<feature type="region of interest" description="Disordered" evidence="2">
    <location>
        <begin position="1"/>
        <end position="40"/>
    </location>
</feature>
<dbReference type="Proteomes" id="UP000053789">
    <property type="component" value="Unassembled WGS sequence"/>
</dbReference>
<keyword evidence="4" id="KW-1185">Reference proteome</keyword>
<gene>
    <name evidence="3" type="ORF">Z519_08584</name>
</gene>
<dbReference type="InterPro" id="IPR019734">
    <property type="entry name" value="TPR_rpt"/>
</dbReference>
<evidence type="ECO:0000313" key="3">
    <source>
        <dbReference type="EMBL" id="KIW90801.1"/>
    </source>
</evidence>
<dbReference type="PROSITE" id="PS50005">
    <property type="entry name" value="TPR"/>
    <property type="match status" value="1"/>
</dbReference>
<evidence type="ECO:0000256" key="1">
    <source>
        <dbReference type="PROSITE-ProRule" id="PRU00339"/>
    </source>
</evidence>
<proteinExistence type="predicted"/>
<feature type="region of interest" description="Disordered" evidence="2">
    <location>
        <begin position="197"/>
        <end position="264"/>
    </location>
</feature>
<dbReference type="HOGENOM" id="CLU_028613_0_0_1"/>
<protein>
    <submittedName>
        <fullName evidence="3">Uncharacterized protein</fullName>
    </submittedName>
</protein>
<feature type="compositionally biased region" description="Polar residues" evidence="2">
    <location>
        <begin position="246"/>
        <end position="260"/>
    </location>
</feature>
<dbReference type="AlphaFoldDB" id="A0A0D2ELB0"/>
<dbReference type="VEuPathDB" id="FungiDB:Z519_08584"/>
<accession>A0A0D2ELB0</accession>
<evidence type="ECO:0000256" key="2">
    <source>
        <dbReference type="SAM" id="MobiDB-lite"/>
    </source>
</evidence>
<organism evidence="3 4">
    <name type="scientific">Cladophialophora bantiana (strain ATCC 10958 / CBS 173.52 / CDC B-1940 / NIH 8579)</name>
    <name type="common">Xylohypha bantiana</name>
    <dbReference type="NCBI Taxonomy" id="1442370"/>
    <lineage>
        <taxon>Eukaryota</taxon>
        <taxon>Fungi</taxon>
        <taxon>Dikarya</taxon>
        <taxon>Ascomycota</taxon>
        <taxon>Pezizomycotina</taxon>
        <taxon>Eurotiomycetes</taxon>
        <taxon>Chaetothyriomycetidae</taxon>
        <taxon>Chaetothyriales</taxon>
        <taxon>Herpotrichiellaceae</taxon>
        <taxon>Cladophialophora</taxon>
    </lineage>
</organism>
<dbReference type="EMBL" id="KN846992">
    <property type="protein sequence ID" value="KIW90801.1"/>
    <property type="molecule type" value="Genomic_DNA"/>
</dbReference>